<dbReference type="InterPro" id="IPR046349">
    <property type="entry name" value="C1-like_sf"/>
</dbReference>
<dbReference type="InterPro" id="IPR004146">
    <property type="entry name" value="DC1"/>
</dbReference>
<dbReference type="PANTHER" id="PTHR32410:SF154">
    <property type="entry name" value="CHP-RICH ZINC FINGER PROTEIN-LIKE-RELATED"/>
    <property type="match status" value="1"/>
</dbReference>
<evidence type="ECO:0000256" key="1">
    <source>
        <dbReference type="ARBA" id="ARBA00022723"/>
    </source>
</evidence>
<evidence type="ECO:0000256" key="3">
    <source>
        <dbReference type="ARBA" id="ARBA00022833"/>
    </source>
</evidence>
<dbReference type="SUPFAM" id="SSF57889">
    <property type="entry name" value="Cysteine-rich domain"/>
    <property type="match status" value="5"/>
</dbReference>
<dbReference type="PROSITE" id="PS50081">
    <property type="entry name" value="ZF_DAG_PE_2"/>
    <property type="match status" value="1"/>
</dbReference>
<keyword evidence="5" id="KW-1185">Reference proteome</keyword>
<evidence type="ECO:0000256" key="2">
    <source>
        <dbReference type="ARBA" id="ARBA00022737"/>
    </source>
</evidence>
<name>A0ABM0TF60_CAMSA</name>
<dbReference type="InterPro" id="IPR002219">
    <property type="entry name" value="PKC_DAG/PE"/>
</dbReference>
<organism evidence="5 6">
    <name type="scientific">Camelina sativa</name>
    <name type="common">False flax</name>
    <name type="synonym">Myagrum sativum</name>
    <dbReference type="NCBI Taxonomy" id="90675"/>
    <lineage>
        <taxon>Eukaryota</taxon>
        <taxon>Viridiplantae</taxon>
        <taxon>Streptophyta</taxon>
        <taxon>Embryophyta</taxon>
        <taxon>Tracheophyta</taxon>
        <taxon>Spermatophyta</taxon>
        <taxon>Magnoliopsida</taxon>
        <taxon>eudicotyledons</taxon>
        <taxon>Gunneridae</taxon>
        <taxon>Pentapetalae</taxon>
        <taxon>rosids</taxon>
        <taxon>malvids</taxon>
        <taxon>Brassicales</taxon>
        <taxon>Brassicaceae</taxon>
        <taxon>Camelineae</taxon>
        <taxon>Camelina</taxon>
    </lineage>
</organism>
<sequence length="696" mass="79308">MAPARSTGDRRGKRESDLGFLQVSFDLREKRGNYGGHLKCDACDDQSYSSGIHCSDCEFTVHDKCVFVFSTPETFDNRSHAGHCLKLLTTGAPDHTDPKCHICGKNTKRLLYHCSICKLSLDIDCMVDDMCARAHLNLPWHPHPILMLDFNCKMLCKVCGHADGYGYFCPSCKLMVHDKCVSVFDSPEITHPFHARHSLKLLTEGAPDYTDAECHVCGRDTENFLYHCDICKFNLDMVCVVEYHQRHTVTPVVLSNLKVHAHTLTLIPRLIYFVCDVCGTEGDRSPYVSLESDLMFFHQDCASSPRVIHVNRHEHRVSYTYPLGPGEWNCEICLEEIDWSYGAYTCSLCPNYALHSRCATRNDVWDREELDGVREEVEDSEPFKMNNDNTITHFTHEHNMSLNRDGIALVESILCEACVCPISSNTFYSCLDCSFILHETCANFPKTKRHFLSPRPLTLHLNRDNTETTCMACLQLCCKGFMYTDGGESFDLLCCSITVPFIHGSHPHPLLYLDVGEYDDDMKTCHNCSNMIREFALGCIKCDYFLDFRCATLPSKVGLPKYDDHPLTLCYGEKASGKYWCDICERETNPETWFYTCNGCVVTLHIFCVLGNVRYAKPGGKIEKNIALVFNKRSTRPICNNCHCRCVAPFFIIKESVLFCSYYCLLRTQLRASYISQIVRCPPWVDRFGEETDPVS</sequence>
<dbReference type="GeneID" id="104710572"/>
<accession>A0ABM0TF60</accession>
<dbReference type="Pfam" id="PF22926">
    <property type="entry name" value="C1-like_CT"/>
    <property type="match status" value="1"/>
</dbReference>
<reference evidence="5" key="1">
    <citation type="journal article" date="2014" name="Nat. Commun.">
        <title>The emerging biofuel crop Camelina sativa retains a highly undifferentiated hexaploid genome structure.</title>
        <authorList>
            <person name="Kagale S."/>
            <person name="Koh C."/>
            <person name="Nixon J."/>
            <person name="Bollina V."/>
            <person name="Clarke W.E."/>
            <person name="Tuteja R."/>
            <person name="Spillane C."/>
            <person name="Robinson S.J."/>
            <person name="Links M.G."/>
            <person name="Clarke C."/>
            <person name="Higgins E.E."/>
            <person name="Huebert T."/>
            <person name="Sharpe A.G."/>
            <person name="Parkin I.A."/>
        </authorList>
    </citation>
    <scope>NUCLEOTIDE SEQUENCE [LARGE SCALE GENOMIC DNA]</scope>
    <source>
        <strain evidence="5">cv. DH55</strain>
    </source>
</reference>
<evidence type="ECO:0000259" key="4">
    <source>
        <dbReference type="PROSITE" id="PS50081"/>
    </source>
</evidence>
<protein>
    <submittedName>
        <fullName evidence="6">Uncharacterized protein LOC104710572 isoform X1</fullName>
    </submittedName>
</protein>
<keyword evidence="3" id="KW-0862">Zinc</keyword>
<keyword evidence="1" id="KW-0479">Metal-binding</keyword>
<gene>
    <name evidence="6" type="primary">LOC104710572</name>
</gene>
<dbReference type="PANTHER" id="PTHR32410">
    <property type="entry name" value="CYSTEINE/HISTIDINE-RICH C1 DOMAIN FAMILY PROTEIN"/>
    <property type="match status" value="1"/>
</dbReference>
<dbReference type="Pfam" id="PF03107">
    <property type="entry name" value="C1_2"/>
    <property type="match status" value="7"/>
</dbReference>
<dbReference type="Proteomes" id="UP000694864">
    <property type="component" value="Chromosome 9"/>
</dbReference>
<evidence type="ECO:0000313" key="6">
    <source>
        <dbReference type="RefSeq" id="XP_010425495.1"/>
    </source>
</evidence>
<proteinExistence type="predicted"/>
<dbReference type="RefSeq" id="XP_010425495.1">
    <property type="nucleotide sequence ID" value="XM_010427193.2"/>
</dbReference>
<keyword evidence="2" id="KW-0677">Repeat</keyword>
<reference evidence="6" key="2">
    <citation type="submission" date="2025-08" db="UniProtKB">
        <authorList>
            <consortium name="RefSeq"/>
        </authorList>
    </citation>
    <scope>IDENTIFICATION</scope>
    <source>
        <tissue evidence="6">Leaf</tissue>
    </source>
</reference>
<dbReference type="InterPro" id="IPR053192">
    <property type="entry name" value="Vacuole_Formation_Reg"/>
</dbReference>
<feature type="domain" description="Phorbol-ester/DAG-type" evidence="4">
    <location>
        <begin position="142"/>
        <end position="188"/>
    </location>
</feature>
<dbReference type="InterPro" id="IPR054483">
    <property type="entry name" value="DC1-like_CT"/>
</dbReference>
<evidence type="ECO:0000313" key="5">
    <source>
        <dbReference type="Proteomes" id="UP000694864"/>
    </source>
</evidence>